<dbReference type="RefSeq" id="WP_077244542.1">
    <property type="nucleotide sequence ID" value="NZ_MUZR01000041.1"/>
</dbReference>
<dbReference type="FunFam" id="3.40.50.720:FF:000173">
    <property type="entry name" value="3-oxoacyl-[acyl-carrier protein] reductase"/>
    <property type="match status" value="1"/>
</dbReference>
<dbReference type="OrthoDB" id="9804774at2"/>
<evidence type="ECO:0000313" key="5">
    <source>
        <dbReference type="EMBL" id="OOC09649.1"/>
    </source>
</evidence>
<dbReference type="Proteomes" id="UP000189177">
    <property type="component" value="Unassembled WGS sequence"/>
</dbReference>
<dbReference type="InterPro" id="IPR057326">
    <property type="entry name" value="KR_dom"/>
</dbReference>
<dbReference type="AlphaFoldDB" id="A0A1V2ZX48"/>
<dbReference type="NCBIfam" id="NF004200">
    <property type="entry name" value="PRK05653.1-5"/>
    <property type="match status" value="1"/>
</dbReference>
<accession>A0A1V2ZX48</accession>
<protein>
    <submittedName>
        <fullName evidence="5">3-oxoacyl-ACP reductase</fullName>
    </submittedName>
</protein>
<evidence type="ECO:0000313" key="6">
    <source>
        <dbReference type="Proteomes" id="UP000189177"/>
    </source>
</evidence>
<evidence type="ECO:0000256" key="3">
    <source>
        <dbReference type="RuleBase" id="RU000363"/>
    </source>
</evidence>
<dbReference type="InterPro" id="IPR036291">
    <property type="entry name" value="NAD(P)-bd_dom_sf"/>
</dbReference>
<reference evidence="5 6" key="1">
    <citation type="submission" date="2017-02" db="EMBL/GenBank/DDBJ databases">
        <title>Genomic diversity within the haloalkaliphilic genus Thioalkalivibrio.</title>
        <authorList>
            <person name="Ahn A.-C."/>
            <person name="Meier-Kolthoff J."/>
            <person name="Overmars L."/>
            <person name="Richter M."/>
            <person name="Woyke T."/>
            <person name="Sorokin D.Y."/>
            <person name="Muyzer G."/>
        </authorList>
    </citation>
    <scope>NUCLEOTIDE SEQUENCE [LARGE SCALE GENOMIC DNA]</scope>
    <source>
        <strain evidence="5 6">HL17</strain>
    </source>
</reference>
<dbReference type="InterPro" id="IPR002347">
    <property type="entry name" value="SDR_fam"/>
</dbReference>
<dbReference type="SMART" id="SM00822">
    <property type="entry name" value="PKS_KR"/>
    <property type="match status" value="1"/>
</dbReference>
<comment type="caution">
    <text evidence="5">The sequence shown here is derived from an EMBL/GenBank/DDBJ whole genome shotgun (WGS) entry which is preliminary data.</text>
</comment>
<dbReference type="PANTHER" id="PTHR42879">
    <property type="entry name" value="3-OXOACYL-(ACYL-CARRIER-PROTEIN) REDUCTASE"/>
    <property type="match status" value="1"/>
</dbReference>
<dbReference type="Pfam" id="PF00106">
    <property type="entry name" value="adh_short"/>
    <property type="match status" value="1"/>
</dbReference>
<organism evidence="5 6">
    <name type="scientific">Thioalkalivibrio halophilus</name>
    <dbReference type="NCBI Taxonomy" id="252474"/>
    <lineage>
        <taxon>Bacteria</taxon>
        <taxon>Pseudomonadati</taxon>
        <taxon>Pseudomonadota</taxon>
        <taxon>Gammaproteobacteria</taxon>
        <taxon>Chromatiales</taxon>
        <taxon>Ectothiorhodospiraceae</taxon>
        <taxon>Thioalkalivibrio</taxon>
    </lineage>
</organism>
<dbReference type="PRINTS" id="PR00081">
    <property type="entry name" value="GDHRDH"/>
</dbReference>
<dbReference type="Gene3D" id="3.40.50.720">
    <property type="entry name" value="NAD(P)-binding Rossmann-like Domain"/>
    <property type="match status" value="1"/>
</dbReference>
<dbReference type="PRINTS" id="PR00080">
    <property type="entry name" value="SDRFAMILY"/>
</dbReference>
<gene>
    <name evidence="5" type="ORF">B1A74_10035</name>
</gene>
<dbReference type="SUPFAM" id="SSF51735">
    <property type="entry name" value="NAD(P)-binding Rossmann-fold domains"/>
    <property type="match status" value="1"/>
</dbReference>
<keyword evidence="2" id="KW-0560">Oxidoreductase</keyword>
<name>A0A1V2ZX48_9GAMM</name>
<dbReference type="GO" id="GO:0016491">
    <property type="term" value="F:oxidoreductase activity"/>
    <property type="evidence" value="ECO:0007669"/>
    <property type="project" value="UniProtKB-KW"/>
</dbReference>
<comment type="similarity">
    <text evidence="1 3">Belongs to the short-chain dehydrogenases/reductases (SDR) family.</text>
</comment>
<dbReference type="STRING" id="252474.B1A74_10035"/>
<keyword evidence="6" id="KW-1185">Reference proteome</keyword>
<evidence type="ECO:0000256" key="1">
    <source>
        <dbReference type="ARBA" id="ARBA00006484"/>
    </source>
</evidence>
<evidence type="ECO:0000259" key="4">
    <source>
        <dbReference type="SMART" id="SM00822"/>
    </source>
</evidence>
<evidence type="ECO:0000256" key="2">
    <source>
        <dbReference type="ARBA" id="ARBA00023002"/>
    </source>
</evidence>
<dbReference type="PANTHER" id="PTHR42879:SF2">
    <property type="entry name" value="3-OXOACYL-[ACYL-CARRIER-PROTEIN] REDUCTASE FABG"/>
    <property type="match status" value="1"/>
</dbReference>
<dbReference type="NCBIfam" id="NF009466">
    <property type="entry name" value="PRK12826.1-2"/>
    <property type="match status" value="1"/>
</dbReference>
<dbReference type="InterPro" id="IPR050259">
    <property type="entry name" value="SDR"/>
</dbReference>
<proteinExistence type="inferred from homology"/>
<dbReference type="EMBL" id="MUZR01000041">
    <property type="protein sequence ID" value="OOC09649.1"/>
    <property type="molecule type" value="Genomic_DNA"/>
</dbReference>
<feature type="domain" description="Ketoreductase" evidence="4">
    <location>
        <begin position="3"/>
        <end position="187"/>
    </location>
</feature>
<sequence>MTRRALVTGGSGAIGAAIARDLAAAGCEVFVHANRNTDAATEVAEQIRADGGQAEVLGFDITDAEATREALETEIARGPFQILVHNAGVHDDAPLAGMTPEQWRRPLEVSLHGFYNVIQPALLPMITTRWGRVIAVTSVAGVTGNRGQANYAAAKAGLHGAIKSLAQEVASRGITANAVAPGIIETPMSESAFDHESIRRMVPMQRAGEPAEVAGLVGYLASEAAGYVSGQVIGINGALA</sequence>